<evidence type="ECO:0000256" key="5">
    <source>
        <dbReference type="ARBA" id="ARBA00022989"/>
    </source>
</evidence>
<dbReference type="PANTHER" id="PTHR12035:SF132">
    <property type="entry name" value="MYELOID CELL SURFACE ANTIGEN CD33"/>
    <property type="match status" value="1"/>
</dbReference>
<feature type="non-terminal residue" evidence="10">
    <location>
        <position position="404"/>
    </location>
</feature>
<evidence type="ECO:0000256" key="2">
    <source>
        <dbReference type="ARBA" id="ARBA00022692"/>
    </source>
</evidence>
<dbReference type="AlphaFoldDB" id="A0A643BX90"/>
<comment type="subcellular location">
    <subcellularLocation>
        <location evidence="1">Membrane</location>
        <topology evidence="1">Single-pass type I membrane protein</topology>
    </subcellularLocation>
</comment>
<dbReference type="GO" id="GO:0007155">
    <property type="term" value="P:cell adhesion"/>
    <property type="evidence" value="ECO:0007669"/>
    <property type="project" value="UniProtKB-KW"/>
</dbReference>
<keyword evidence="2" id="KW-0812">Transmembrane</keyword>
<protein>
    <recommendedName>
        <fullName evidence="9">Ig-like domain-containing protein</fullName>
    </recommendedName>
</protein>
<evidence type="ECO:0000259" key="9">
    <source>
        <dbReference type="PROSITE" id="PS50835"/>
    </source>
</evidence>
<evidence type="ECO:0000256" key="6">
    <source>
        <dbReference type="ARBA" id="ARBA00023136"/>
    </source>
</evidence>
<dbReference type="OrthoDB" id="8915654at2759"/>
<dbReference type="PANTHER" id="PTHR12035">
    <property type="entry name" value="SIALIC ACID BINDING IMMUNOGLOBULIN-LIKE LECTIN"/>
    <property type="match status" value="1"/>
</dbReference>
<dbReference type="InterPro" id="IPR003599">
    <property type="entry name" value="Ig_sub"/>
</dbReference>
<keyword evidence="11" id="KW-1185">Reference proteome</keyword>
<evidence type="ECO:0000256" key="8">
    <source>
        <dbReference type="SAM" id="MobiDB-lite"/>
    </source>
</evidence>
<proteinExistence type="inferred from homology"/>
<comment type="caution">
    <text evidence="10">The sequence shown here is derived from an EMBL/GenBank/DDBJ whole genome shotgun (WGS) entry which is preliminary data.</text>
</comment>
<dbReference type="InterPro" id="IPR013106">
    <property type="entry name" value="Ig_V-set"/>
</dbReference>
<dbReference type="Pfam" id="PF13895">
    <property type="entry name" value="Ig_2"/>
    <property type="match status" value="1"/>
</dbReference>
<dbReference type="SUPFAM" id="SSF48726">
    <property type="entry name" value="Immunoglobulin"/>
    <property type="match status" value="2"/>
</dbReference>
<feature type="non-terminal residue" evidence="10">
    <location>
        <position position="1"/>
    </location>
</feature>
<dbReference type="InterPro" id="IPR007110">
    <property type="entry name" value="Ig-like_dom"/>
</dbReference>
<evidence type="ECO:0000256" key="1">
    <source>
        <dbReference type="ARBA" id="ARBA00004479"/>
    </source>
</evidence>
<dbReference type="PROSITE" id="PS50835">
    <property type="entry name" value="IG_LIKE"/>
    <property type="match status" value="1"/>
</dbReference>
<name>A0A643BX90_BALPH</name>
<dbReference type="Gene3D" id="2.60.40.10">
    <property type="entry name" value="Immunoglobulins"/>
    <property type="match status" value="2"/>
</dbReference>
<evidence type="ECO:0000256" key="7">
    <source>
        <dbReference type="ARBA" id="ARBA00038361"/>
    </source>
</evidence>
<keyword evidence="5" id="KW-1133">Transmembrane helix</keyword>
<dbReference type="GO" id="GO:0030246">
    <property type="term" value="F:carbohydrate binding"/>
    <property type="evidence" value="ECO:0007669"/>
    <property type="project" value="UniProtKB-KW"/>
</dbReference>
<dbReference type="InterPro" id="IPR013783">
    <property type="entry name" value="Ig-like_fold"/>
</dbReference>
<reference evidence="10 11" key="1">
    <citation type="journal article" date="2019" name="PLoS ONE">
        <title>Genomic analyses reveal an absence of contemporary introgressive admixture between fin whales and blue whales, despite known hybrids.</title>
        <authorList>
            <person name="Westbury M.V."/>
            <person name="Petersen B."/>
            <person name="Lorenzen E.D."/>
        </authorList>
    </citation>
    <scope>NUCLEOTIDE SEQUENCE [LARGE SCALE GENOMIC DNA]</scope>
    <source>
        <strain evidence="10">FinWhale-01</strain>
    </source>
</reference>
<dbReference type="GO" id="GO:0005886">
    <property type="term" value="C:plasma membrane"/>
    <property type="evidence" value="ECO:0007669"/>
    <property type="project" value="TreeGrafter"/>
</dbReference>
<dbReference type="EMBL" id="SGJD01003957">
    <property type="protein sequence ID" value="KAB0392258.1"/>
    <property type="molecule type" value="Genomic_DNA"/>
</dbReference>
<comment type="similarity">
    <text evidence="7">Belongs to the immunoglobulin superfamily. SIGLEC (sialic acid binding Ig-like lectin) family.</text>
</comment>
<dbReference type="InterPro" id="IPR003598">
    <property type="entry name" value="Ig_sub2"/>
</dbReference>
<feature type="domain" description="Ig-like" evidence="9">
    <location>
        <begin position="233"/>
        <end position="311"/>
    </location>
</feature>
<evidence type="ECO:0000256" key="3">
    <source>
        <dbReference type="ARBA" id="ARBA00022734"/>
    </source>
</evidence>
<keyword evidence="6" id="KW-0472">Membrane</keyword>
<evidence type="ECO:0000313" key="10">
    <source>
        <dbReference type="EMBL" id="KAB0392258.1"/>
    </source>
</evidence>
<keyword evidence="4" id="KW-0130">Cell adhesion</keyword>
<organism evidence="10 11">
    <name type="scientific">Balaenoptera physalus</name>
    <name type="common">Fin whale</name>
    <name type="synonym">Balaena physalus</name>
    <dbReference type="NCBI Taxonomy" id="9770"/>
    <lineage>
        <taxon>Eukaryota</taxon>
        <taxon>Metazoa</taxon>
        <taxon>Chordata</taxon>
        <taxon>Craniata</taxon>
        <taxon>Vertebrata</taxon>
        <taxon>Euteleostomi</taxon>
        <taxon>Mammalia</taxon>
        <taxon>Eutheria</taxon>
        <taxon>Laurasiatheria</taxon>
        <taxon>Artiodactyla</taxon>
        <taxon>Whippomorpha</taxon>
        <taxon>Cetacea</taxon>
        <taxon>Mysticeti</taxon>
        <taxon>Balaenopteridae</taxon>
        <taxon>Balaenoptera</taxon>
    </lineage>
</organism>
<gene>
    <name evidence="10" type="ORF">E2I00_010207</name>
</gene>
<evidence type="ECO:0000256" key="4">
    <source>
        <dbReference type="ARBA" id="ARBA00022889"/>
    </source>
</evidence>
<sequence length="404" mass="43683">RKVQEETQGRFHLLGDPRAYNCSLDIRDARRTDEGSYFFRVERGSVLWSYKANQLSLHVTGVGGKASGGSERGAGPKPEAYLRAAALSLLLTPSPPLFISPDPHTPHPHFWDPGVGEHLGGMEVRCRGVVKMDRIKPITPHPLSAPTSALRPPTLSPGRTHLRATDSKGKLIYPGVSNPTSALKTLTNLCPECPPLPLQGTLRYDRCSCVWEERGREGPLSLALLALSVSLAPEVLGNATSLRVVEGQSLRLACAVDSNPPARISWDRGCLTLSPSQPLDPGVLELPQVVLGDGGELTCRAQHLRGSLRVSLNLVVQDEYKQGCLSSELGWCLLFLPPSLWGAAGLLAPCPHLAQGGPDGGWFPSHLWPHLDLLYQQTFHETGPLLQNCVSLTGAETHKGIVLR</sequence>
<dbReference type="SMART" id="SM00409">
    <property type="entry name" value="IG"/>
    <property type="match status" value="1"/>
</dbReference>
<accession>A0A643BX90</accession>
<dbReference type="Pfam" id="PF07686">
    <property type="entry name" value="V-set"/>
    <property type="match status" value="1"/>
</dbReference>
<dbReference type="Proteomes" id="UP000437017">
    <property type="component" value="Unassembled WGS sequence"/>
</dbReference>
<dbReference type="InterPro" id="IPR051036">
    <property type="entry name" value="SIGLEC"/>
</dbReference>
<keyword evidence="3" id="KW-0430">Lectin</keyword>
<dbReference type="InterPro" id="IPR036179">
    <property type="entry name" value="Ig-like_dom_sf"/>
</dbReference>
<evidence type="ECO:0000313" key="11">
    <source>
        <dbReference type="Proteomes" id="UP000437017"/>
    </source>
</evidence>
<dbReference type="GO" id="GO:0033691">
    <property type="term" value="F:sialic acid binding"/>
    <property type="evidence" value="ECO:0007669"/>
    <property type="project" value="TreeGrafter"/>
</dbReference>
<feature type="region of interest" description="Disordered" evidence="8">
    <location>
        <begin position="138"/>
        <end position="161"/>
    </location>
</feature>
<dbReference type="SMART" id="SM00408">
    <property type="entry name" value="IGc2"/>
    <property type="match status" value="1"/>
</dbReference>